<name>A0A1I0NUY8_9BACT</name>
<reference evidence="2 3" key="1">
    <citation type="submission" date="2016-10" db="EMBL/GenBank/DDBJ databases">
        <authorList>
            <person name="de Groot N.N."/>
        </authorList>
    </citation>
    <scope>NUCLEOTIDE SEQUENCE [LARGE SCALE GENOMIC DNA]</scope>
    <source>
        <strain evidence="2 3">TC2-24</strain>
    </source>
</reference>
<sequence length="703" mass="79570">MIIGISTASFAQAPEKRVNDTEVANDSVSTVTLDRSAHELKGVTVMGRLPMRVNENGALRYSGRLLIKNRPVRNALDMLDEIPTLQRTGNQYAIIGATSFCILINGKKSGMSEEQLRNYLSSLPPERVANIDVYYNTPRRFGVRGASVNIVLTKARSHTLEMKGDIYGGLDQATYTSANSGINLSLSSARWSANMGYTGSYDNLIRKMELDASHLLKGHTYDVHQADRRRIRSFDNNMYADGDITLNEKSSLSLSYVLQEEHPKVSSTALTLFDGAPYPSGTHTKSPSWLHNLKVSFNSNELEVGINATFYNEKERQTLSESYESSLDGCYRQHVTKCGVYLDHQIRCLGGHINFGFRGDISTTTNDKDIYLTRDFTDGSSQFEQKEQSGSAYLGYRQPLGKKGFLNLSLEGEYFHSSYNKDGTSECTLWEQWHLYPSLTLVYRPRSRHVVQLTVNSEKYYPSYWTTAANRTYINAYCVSDGNTSLKPYVKYSCNLNYIIKSKYIFGMFAETSPDHFTQSMVLSDSELHAVYKYFNLNRDYRYGLMAVTPVDWTKTFQTQFTVMAFDMHQSGHIDDAISFSKSKVTSIFRVNNHLSLFNKKFNLELSGWYQCPAIQGYYDVLAMYAASAGITWTPPVEGLSLSLKGEDLFGTYRMKTRCDVGKMRYAFCNDVDMQSFALTVRYTFNGYKGHKKTSVDTSRFGL</sequence>
<evidence type="ECO:0000313" key="2">
    <source>
        <dbReference type="EMBL" id="SEW05235.1"/>
    </source>
</evidence>
<keyword evidence="2" id="KW-0675">Receptor</keyword>
<dbReference type="Proteomes" id="UP000199373">
    <property type="component" value="Unassembled WGS sequence"/>
</dbReference>
<dbReference type="EMBL" id="FOIQ01000003">
    <property type="protein sequence ID" value="SEW05235.1"/>
    <property type="molecule type" value="Genomic_DNA"/>
</dbReference>
<organism evidence="2 3">
    <name type="scientific">Prevotella aff. ruminicola Tc2-24</name>
    <dbReference type="NCBI Taxonomy" id="81582"/>
    <lineage>
        <taxon>Bacteria</taxon>
        <taxon>Pseudomonadati</taxon>
        <taxon>Bacteroidota</taxon>
        <taxon>Bacteroidia</taxon>
        <taxon>Bacteroidales</taxon>
        <taxon>Prevotellaceae</taxon>
        <taxon>Prevotella</taxon>
    </lineage>
</organism>
<accession>A0A1I0NUY8</accession>
<dbReference type="InterPro" id="IPR041700">
    <property type="entry name" value="OMP_b-brl_3"/>
</dbReference>
<gene>
    <name evidence="2" type="ORF">SAMN04487850_1353</name>
</gene>
<dbReference type="AlphaFoldDB" id="A0A1I0NUY8"/>
<keyword evidence="3" id="KW-1185">Reference proteome</keyword>
<evidence type="ECO:0000313" key="3">
    <source>
        <dbReference type="Proteomes" id="UP000199373"/>
    </source>
</evidence>
<proteinExistence type="predicted"/>
<feature type="domain" description="Outer membrane protein beta-barrel" evidence="1">
    <location>
        <begin position="300"/>
        <end position="683"/>
    </location>
</feature>
<dbReference type="SUPFAM" id="SSF56935">
    <property type="entry name" value="Porins"/>
    <property type="match status" value="1"/>
</dbReference>
<evidence type="ECO:0000259" key="1">
    <source>
        <dbReference type="Pfam" id="PF14905"/>
    </source>
</evidence>
<protein>
    <submittedName>
        <fullName evidence="2">Outer membrane receptor proteins, mostly Fe transport</fullName>
    </submittedName>
</protein>
<dbReference type="Pfam" id="PF14905">
    <property type="entry name" value="OMP_b-brl_3"/>
    <property type="match status" value="1"/>
</dbReference>